<feature type="domain" description="N-acetyltransferase" evidence="1">
    <location>
        <begin position="20"/>
        <end position="179"/>
    </location>
</feature>
<protein>
    <submittedName>
        <fullName evidence="2">GNAT family N-acetyltransferase</fullName>
    </submittedName>
</protein>
<dbReference type="RefSeq" id="WP_104921610.1">
    <property type="nucleotide sequence ID" value="NZ_CP019062.1"/>
</dbReference>
<name>A0A2L1UMA2_9GAMM</name>
<dbReference type="InterPro" id="IPR016181">
    <property type="entry name" value="Acyl_CoA_acyltransferase"/>
</dbReference>
<dbReference type="Gene3D" id="3.40.630.30">
    <property type="match status" value="1"/>
</dbReference>
<proteinExistence type="predicted"/>
<dbReference type="SUPFAM" id="SSF55729">
    <property type="entry name" value="Acyl-CoA N-acyltransferases (Nat)"/>
    <property type="match status" value="1"/>
</dbReference>
<dbReference type="InterPro" id="IPR051531">
    <property type="entry name" value="N-acetyltransferase"/>
</dbReference>
<dbReference type="PANTHER" id="PTHR43792">
    <property type="entry name" value="GNAT FAMILY, PUTATIVE (AFU_ORTHOLOGUE AFUA_3G00765)-RELATED-RELATED"/>
    <property type="match status" value="1"/>
</dbReference>
<dbReference type="OrthoDB" id="9801656at2"/>
<dbReference type="PANTHER" id="PTHR43792:SF1">
    <property type="entry name" value="N-ACETYLTRANSFERASE DOMAIN-CONTAINING PROTEIN"/>
    <property type="match status" value="1"/>
</dbReference>
<evidence type="ECO:0000313" key="3">
    <source>
        <dbReference type="Proteomes" id="UP000239197"/>
    </source>
</evidence>
<dbReference type="PROSITE" id="PS51186">
    <property type="entry name" value="GNAT"/>
    <property type="match status" value="1"/>
</dbReference>
<gene>
    <name evidence="2" type="ORF">BV494_03545</name>
</gene>
<dbReference type="AlphaFoldDB" id="A0A2L1UMA2"/>
<dbReference type="KEGG" id="rox:BV494_03545"/>
<evidence type="ECO:0000259" key="1">
    <source>
        <dbReference type="PROSITE" id="PS51186"/>
    </source>
</evidence>
<dbReference type="InterPro" id="IPR000182">
    <property type="entry name" value="GNAT_dom"/>
</dbReference>
<keyword evidence="3" id="KW-1185">Reference proteome</keyword>
<organism evidence="2 3">
    <name type="scientific">Rahnella sikkimica</name>
    <dbReference type="NCBI Taxonomy" id="1805933"/>
    <lineage>
        <taxon>Bacteria</taxon>
        <taxon>Pseudomonadati</taxon>
        <taxon>Pseudomonadota</taxon>
        <taxon>Gammaproteobacteria</taxon>
        <taxon>Enterobacterales</taxon>
        <taxon>Yersiniaceae</taxon>
        <taxon>Rahnella</taxon>
    </lineage>
</organism>
<dbReference type="Proteomes" id="UP000239197">
    <property type="component" value="Chromosome"/>
</dbReference>
<reference evidence="3" key="1">
    <citation type="submission" date="2017-01" db="EMBL/GenBank/DDBJ databases">
        <title>Genome sequence of Rouxiella sp. ERMR1:05.</title>
        <authorList>
            <person name="Kumar R."/>
            <person name="Singh D."/>
            <person name="Kumar S."/>
        </authorList>
    </citation>
    <scope>NUCLEOTIDE SEQUENCE [LARGE SCALE GENOMIC DNA]</scope>
    <source>
        <strain evidence="3">ERMR1:05</strain>
    </source>
</reference>
<dbReference type="GO" id="GO:0016747">
    <property type="term" value="F:acyltransferase activity, transferring groups other than amino-acyl groups"/>
    <property type="evidence" value="ECO:0007669"/>
    <property type="project" value="InterPro"/>
</dbReference>
<evidence type="ECO:0000313" key="2">
    <source>
        <dbReference type="EMBL" id="AVF34066.1"/>
    </source>
</evidence>
<accession>A0A2L1UMA2</accession>
<dbReference type="EMBL" id="CP019062">
    <property type="protein sequence ID" value="AVF34066.1"/>
    <property type="molecule type" value="Genomic_DNA"/>
</dbReference>
<sequence>MDAFTVPIASPPLNIQTPRLILRQWKDSDADPFAEMNADPQVMEFFPSTMTREKSDEMLTRCRDLIAVRGWGIWAVELRDSGEFIGFVGLHTPGYALPFTPCVEIGWRLRADVWGQGYCSEAARAALDAGFTELGLEEIVAFTALPNVRSQAVMKKMGMTCDISENFNHPAVEKGNWLEEHCLYRLSRHHVK</sequence>
<dbReference type="Pfam" id="PF13302">
    <property type="entry name" value="Acetyltransf_3"/>
    <property type="match status" value="1"/>
</dbReference>